<keyword evidence="1" id="KW-0812">Transmembrane</keyword>
<keyword evidence="1" id="KW-1133">Transmembrane helix</keyword>
<evidence type="ECO:0000313" key="3">
    <source>
        <dbReference type="Proteomes" id="UP001236569"/>
    </source>
</evidence>
<feature type="transmembrane region" description="Helical" evidence="1">
    <location>
        <begin position="7"/>
        <end position="27"/>
    </location>
</feature>
<accession>A0ABT6YMU5</accession>
<comment type="caution">
    <text evidence="2">The sequence shown here is derived from an EMBL/GenBank/DDBJ whole genome shotgun (WGS) entry which is preliminary data.</text>
</comment>
<proteinExistence type="predicted"/>
<organism evidence="2 3">
    <name type="scientific">Flectobacillus longus</name>
    <dbReference type="NCBI Taxonomy" id="2984207"/>
    <lineage>
        <taxon>Bacteria</taxon>
        <taxon>Pseudomonadati</taxon>
        <taxon>Bacteroidota</taxon>
        <taxon>Cytophagia</taxon>
        <taxon>Cytophagales</taxon>
        <taxon>Flectobacillaceae</taxon>
        <taxon>Flectobacillus</taxon>
    </lineage>
</organism>
<evidence type="ECO:0000313" key="2">
    <source>
        <dbReference type="EMBL" id="MDI9864850.1"/>
    </source>
</evidence>
<keyword evidence="3" id="KW-1185">Reference proteome</keyword>
<dbReference type="RefSeq" id="WP_283369954.1">
    <property type="nucleotide sequence ID" value="NZ_JASHID010000006.1"/>
</dbReference>
<evidence type="ECO:0000256" key="1">
    <source>
        <dbReference type="SAM" id="Phobius"/>
    </source>
</evidence>
<keyword evidence="1" id="KW-0472">Membrane</keyword>
<sequence>MNKNQKILRWVFVIFTTIVVILAIDMARNTTAPWNKKKQLVRAWGGDSTSASTQTDSVSNTK</sequence>
<dbReference type="Proteomes" id="UP001236569">
    <property type="component" value="Unassembled WGS sequence"/>
</dbReference>
<gene>
    <name evidence="2" type="ORF">QM480_10975</name>
</gene>
<dbReference type="EMBL" id="JASHID010000006">
    <property type="protein sequence ID" value="MDI9864850.1"/>
    <property type="molecule type" value="Genomic_DNA"/>
</dbReference>
<protein>
    <submittedName>
        <fullName evidence="2">Uncharacterized protein</fullName>
    </submittedName>
</protein>
<name>A0ABT6YMU5_9BACT</name>
<reference evidence="2 3" key="1">
    <citation type="submission" date="2023-05" db="EMBL/GenBank/DDBJ databases">
        <title>Novel species of genus Flectobacillus isolated from stream in China.</title>
        <authorList>
            <person name="Lu H."/>
        </authorList>
    </citation>
    <scope>NUCLEOTIDE SEQUENCE [LARGE SCALE GENOMIC DNA]</scope>
    <source>
        <strain evidence="2 3">DC10W</strain>
    </source>
</reference>